<keyword evidence="2" id="KW-1185">Reference proteome</keyword>
<sequence length="328" mass="36784">MKKNRRVSMTGKRITLQQAAEIIKDGSSLTFSGFTIWRRPFALVFELIRQGRKGLHLIEVNGGPQTEFLVGAGCVDIWESCWVGHELYGKYGANLSRKVGNKEIIVEDYSHAEMMFRFAAAASGAPYAATQTSLGTDLHNPEYDMLGRAGLRDGERIPKHKYVFTEDPFYGAGKQVLVPAAKIDVAVMCVQQVGEEGTVRVNGQFYSDPEAARAADITIVMAEEIVPEEYLRRESDRNTIASFEVDYILECPFGAHPTGMFGRYDVDGAFLKDFYGRTRTQDGFDDFAKEWIHGQDHHSYLEKLGWPRMLNLKANTALNYSTGVKRGQ</sequence>
<dbReference type="Pfam" id="PF01144">
    <property type="entry name" value="CoA_trans"/>
    <property type="match status" value="1"/>
</dbReference>
<dbReference type="GO" id="GO:0016740">
    <property type="term" value="F:transferase activity"/>
    <property type="evidence" value="ECO:0007669"/>
    <property type="project" value="UniProtKB-KW"/>
</dbReference>
<accession>A0ABQ0MIK3</accession>
<dbReference type="InterPro" id="IPR037171">
    <property type="entry name" value="NagB/RpiA_transferase-like"/>
</dbReference>
<dbReference type="SUPFAM" id="SSF100950">
    <property type="entry name" value="NagB/RpiA/CoA transferase-like"/>
    <property type="match status" value="1"/>
</dbReference>
<organism evidence="1 2">
    <name type="scientific">Geoanaerobacter pelophilus</name>
    <dbReference type="NCBI Taxonomy" id="60036"/>
    <lineage>
        <taxon>Bacteria</taxon>
        <taxon>Pseudomonadati</taxon>
        <taxon>Thermodesulfobacteriota</taxon>
        <taxon>Desulfuromonadia</taxon>
        <taxon>Geobacterales</taxon>
        <taxon>Geobacteraceae</taxon>
        <taxon>Geoanaerobacter</taxon>
    </lineage>
</organism>
<protein>
    <submittedName>
        <fullName evidence="1">Coenzyme A transferase subunit alpha</fullName>
    </submittedName>
</protein>
<evidence type="ECO:0000313" key="2">
    <source>
        <dbReference type="Proteomes" id="UP000194153"/>
    </source>
</evidence>
<proteinExistence type="predicted"/>
<name>A0ABQ0MIK3_9BACT</name>
<dbReference type="Proteomes" id="UP000194153">
    <property type="component" value="Unassembled WGS sequence"/>
</dbReference>
<dbReference type="Gene3D" id="3.40.1080.10">
    <property type="entry name" value="Glutaconate Coenzyme A-transferase"/>
    <property type="match status" value="1"/>
</dbReference>
<dbReference type="SMART" id="SM00882">
    <property type="entry name" value="CoA_trans"/>
    <property type="match status" value="1"/>
</dbReference>
<dbReference type="EMBL" id="BDQG01000001">
    <property type="protein sequence ID" value="GAW66915.1"/>
    <property type="molecule type" value="Genomic_DNA"/>
</dbReference>
<dbReference type="Gene3D" id="3.30.30.40">
    <property type="match status" value="1"/>
</dbReference>
<gene>
    <name evidence="1" type="ORF">GPEL0_01r2477</name>
</gene>
<reference evidence="2" key="1">
    <citation type="submission" date="2017-05" db="EMBL/GenBank/DDBJ databases">
        <title>Draft genome sequence of Geobacter pelophilus, a iron(III)-reducing bacteria.</title>
        <authorList>
            <person name="Aoyagi T."/>
            <person name="Koike H."/>
            <person name="Morita T."/>
            <person name="Sato Y."/>
            <person name="Habe H."/>
            <person name="Hori T."/>
        </authorList>
    </citation>
    <scope>NUCLEOTIDE SEQUENCE [LARGE SCALE GENOMIC DNA]</scope>
    <source>
        <strain evidence="2">Drf2</strain>
    </source>
</reference>
<comment type="caution">
    <text evidence="1">The sequence shown here is derived from an EMBL/GenBank/DDBJ whole genome shotgun (WGS) entry which is preliminary data.</text>
</comment>
<dbReference type="InterPro" id="IPR004165">
    <property type="entry name" value="CoA_trans_fam_I"/>
</dbReference>
<evidence type="ECO:0000313" key="1">
    <source>
        <dbReference type="EMBL" id="GAW66915.1"/>
    </source>
</evidence>
<keyword evidence="1" id="KW-0808">Transferase</keyword>